<keyword evidence="2" id="KW-1185">Reference proteome</keyword>
<name>A0AAD4XEC7_9MAGN</name>
<protein>
    <submittedName>
        <fullName evidence="1">Uncharacterized protein</fullName>
    </submittedName>
</protein>
<evidence type="ECO:0000313" key="1">
    <source>
        <dbReference type="EMBL" id="KAI3906901.1"/>
    </source>
</evidence>
<accession>A0AAD4XEC7</accession>
<organism evidence="1 2">
    <name type="scientific">Papaver atlanticum</name>
    <dbReference type="NCBI Taxonomy" id="357466"/>
    <lineage>
        <taxon>Eukaryota</taxon>
        <taxon>Viridiplantae</taxon>
        <taxon>Streptophyta</taxon>
        <taxon>Embryophyta</taxon>
        <taxon>Tracheophyta</taxon>
        <taxon>Spermatophyta</taxon>
        <taxon>Magnoliopsida</taxon>
        <taxon>Ranunculales</taxon>
        <taxon>Papaveraceae</taxon>
        <taxon>Papaveroideae</taxon>
        <taxon>Papaver</taxon>
    </lineage>
</organism>
<dbReference type="EMBL" id="JAJJMB010010711">
    <property type="protein sequence ID" value="KAI3906901.1"/>
    <property type="molecule type" value="Genomic_DNA"/>
</dbReference>
<proteinExistence type="predicted"/>
<evidence type="ECO:0000313" key="2">
    <source>
        <dbReference type="Proteomes" id="UP001202328"/>
    </source>
</evidence>
<reference evidence="1" key="1">
    <citation type="submission" date="2022-04" db="EMBL/GenBank/DDBJ databases">
        <title>A functionally conserved STORR gene fusion in Papaver species that diverged 16.8 million years ago.</title>
        <authorList>
            <person name="Catania T."/>
        </authorList>
    </citation>
    <scope>NUCLEOTIDE SEQUENCE</scope>
    <source>
        <strain evidence="1">S-188037</strain>
    </source>
</reference>
<gene>
    <name evidence="1" type="ORF">MKW98_004951</name>
</gene>
<dbReference type="AlphaFoldDB" id="A0AAD4XEC7"/>
<sequence>MSSEKEEKMIQRNHEDILVRGKNQESMHTLLIQIVKVGTSGIGKIIEMAPIEMALMGNLERMGRYGELGEVIAATEENQAICRHLLSGLHTCSMMESRAVVRRSLFQ</sequence>
<dbReference type="Proteomes" id="UP001202328">
    <property type="component" value="Unassembled WGS sequence"/>
</dbReference>
<comment type="caution">
    <text evidence="1">The sequence shown here is derived from an EMBL/GenBank/DDBJ whole genome shotgun (WGS) entry which is preliminary data.</text>
</comment>